<dbReference type="EC" id="3.2.1.-" evidence="7"/>
<evidence type="ECO:0000256" key="6">
    <source>
        <dbReference type="PIRSR" id="PIRSR601382-2"/>
    </source>
</evidence>
<sequence length="566" mass="64446">MQWRSIVVGLLVLRVLLNCAVWLVFGLGPSWGFDFPIKFTFNLHKIELLKDGDGATVKTNAWSQHMYDNRNPQANTCSKISGNSPKKSYLSFFQEGRDEYDRKYSSFPDALKVKMRGMARDMFYFGYDNYMKFAFPEDELNPIACEGRGPDVLNPSNININDVLGNYSLTLIDALDTLLILGNVTEFHRAVRLVIDTVSFDKDSTVQVFEANIRILGSLISAHILLTDPRNPFGDIALKDYDNELLHMAHDLAVRLLPAFENTSTGIPYPRVNLKKGVPPDSINETCTAGAGSLLVEFGILSRLIGDSTFEWVARRAVKALWNLRSNETGLLGNVVNIQTGQWVGRQSGLGAGMDSFYEYLLKSYILFGEKEDNRMFSAAYESIQSHLRRGREACNEGEGDPPLYVNVNMFNGQIMNTWIDSLQAFFPGLQATKNPFYLHVGMDILESLEKNAKVRCGYATLHHVVDKSKEDRMESFFLSETCKYLYLLFDEDNPLHKSESKYIFTTEGHIVPVDQRFREKSWEDQFPCEEPINKPPCERIPEERRYSLPLKSIYMRQIDHMVGLS</sequence>
<dbReference type="InterPro" id="IPR001382">
    <property type="entry name" value="Glyco_hydro_47"/>
</dbReference>
<keyword evidence="3" id="KW-0256">Endoplasmic reticulum</keyword>
<dbReference type="PRINTS" id="PR00747">
    <property type="entry name" value="GLYHDRLASE47"/>
</dbReference>
<keyword evidence="5" id="KW-0834">Unfolded protein response</keyword>
<comment type="similarity">
    <text evidence="2 7">Belongs to the glycosyl hydrolase 47 family.</text>
</comment>
<keyword evidence="4" id="KW-0325">Glycoprotein</keyword>
<protein>
    <recommendedName>
        <fullName evidence="7">alpha-1,2-Mannosidase</fullName>
        <ecNumber evidence="7">3.2.1.-</ecNumber>
    </recommendedName>
</protein>
<evidence type="ECO:0000313" key="8">
    <source>
        <dbReference type="Ensembl" id="ENSCCRP00010010583.1"/>
    </source>
</evidence>
<dbReference type="Pfam" id="PF01532">
    <property type="entry name" value="Glyco_hydro_47"/>
    <property type="match status" value="1"/>
</dbReference>
<evidence type="ECO:0000256" key="3">
    <source>
        <dbReference type="ARBA" id="ARBA00022824"/>
    </source>
</evidence>
<dbReference type="InterPro" id="IPR012341">
    <property type="entry name" value="6hp_glycosidase-like_sf"/>
</dbReference>
<keyword evidence="6" id="KW-0106">Calcium</keyword>
<keyword evidence="7" id="KW-0378">Hydrolase</keyword>
<keyword evidence="9" id="KW-1185">Reference proteome</keyword>
<evidence type="ECO:0000256" key="7">
    <source>
        <dbReference type="RuleBase" id="RU361193"/>
    </source>
</evidence>
<evidence type="ECO:0000256" key="2">
    <source>
        <dbReference type="ARBA" id="ARBA00007658"/>
    </source>
</evidence>
<evidence type="ECO:0000256" key="1">
    <source>
        <dbReference type="ARBA" id="ARBA00004240"/>
    </source>
</evidence>
<gene>
    <name evidence="8" type="primary">LOC109091492</name>
</gene>
<dbReference type="AlphaFoldDB" id="A0A8C1GL17"/>
<dbReference type="Ensembl" id="ENSCCRT00010011495.1">
    <property type="protein sequence ID" value="ENSCCRP00010010583.1"/>
    <property type="gene ID" value="ENSCCRG00010004464.1"/>
</dbReference>
<dbReference type="GO" id="GO:0005975">
    <property type="term" value="P:carbohydrate metabolic process"/>
    <property type="evidence" value="ECO:0007669"/>
    <property type="project" value="InterPro"/>
</dbReference>
<dbReference type="GO" id="GO:0044322">
    <property type="term" value="C:endoplasmic reticulum quality control compartment"/>
    <property type="evidence" value="ECO:0007669"/>
    <property type="project" value="GOC"/>
</dbReference>
<dbReference type="PANTHER" id="PTHR45679">
    <property type="entry name" value="ER DEGRADATION-ENHANCING ALPHA-MANNOSIDASE-LIKE PROTEIN 2"/>
    <property type="match status" value="1"/>
</dbReference>
<dbReference type="Proteomes" id="UP000694700">
    <property type="component" value="Unplaced"/>
</dbReference>
<proteinExistence type="inferred from homology"/>
<name>A0A8C1GL17_CYPCA</name>
<dbReference type="Ensembl" id="ENSCCRT00015062167.1">
    <property type="protein sequence ID" value="ENSCCRP00015060201.1"/>
    <property type="gene ID" value="ENSCCRG00015024282.1"/>
</dbReference>
<comment type="cofactor">
    <cofactor evidence="6">
        <name>Ca(2+)</name>
        <dbReference type="ChEBI" id="CHEBI:29108"/>
    </cofactor>
</comment>
<dbReference type="GO" id="GO:0005509">
    <property type="term" value="F:calcium ion binding"/>
    <property type="evidence" value="ECO:0007669"/>
    <property type="project" value="InterPro"/>
</dbReference>
<dbReference type="PANTHER" id="PTHR45679:SF5">
    <property type="entry name" value="ER DEGRADATION-ENHANCING ALPHA-MANNOSIDASE-LIKE PROTEIN 1"/>
    <property type="match status" value="1"/>
</dbReference>
<dbReference type="GO" id="GO:0004571">
    <property type="term" value="F:mannosyl-oligosaccharide 1,2-alpha-mannosidase activity"/>
    <property type="evidence" value="ECO:0007669"/>
    <property type="project" value="InterPro"/>
</dbReference>
<dbReference type="InterPro" id="IPR036026">
    <property type="entry name" value="Seven-hairpin_glycosidases"/>
</dbReference>
<feature type="binding site" evidence="6">
    <location>
        <position position="507"/>
    </location>
    <ligand>
        <name>Ca(2+)</name>
        <dbReference type="ChEBI" id="CHEBI:29108"/>
    </ligand>
</feature>
<dbReference type="GO" id="GO:1904380">
    <property type="term" value="P:endoplasmic reticulum mannose trimming"/>
    <property type="evidence" value="ECO:0007669"/>
    <property type="project" value="InterPro"/>
</dbReference>
<dbReference type="SUPFAM" id="SSF48225">
    <property type="entry name" value="Seven-hairpin glycosidases"/>
    <property type="match status" value="1"/>
</dbReference>
<keyword evidence="6" id="KW-0479">Metal-binding</keyword>
<reference evidence="8" key="1">
    <citation type="submission" date="2025-05" db="UniProtKB">
        <authorList>
            <consortium name="Ensembl"/>
        </authorList>
    </citation>
    <scope>IDENTIFICATION</scope>
</reference>
<accession>A0A8C1GL17</accession>
<keyword evidence="7" id="KW-0326">Glycosidase</keyword>
<dbReference type="InterPro" id="IPR044674">
    <property type="entry name" value="EDEM1/2/3"/>
</dbReference>
<dbReference type="GO" id="GO:0016020">
    <property type="term" value="C:membrane"/>
    <property type="evidence" value="ECO:0007669"/>
    <property type="project" value="InterPro"/>
</dbReference>
<evidence type="ECO:0000256" key="5">
    <source>
        <dbReference type="ARBA" id="ARBA00023230"/>
    </source>
</evidence>
<evidence type="ECO:0000313" key="9">
    <source>
        <dbReference type="Proteomes" id="UP000694427"/>
    </source>
</evidence>
<dbReference type="GO" id="GO:0006986">
    <property type="term" value="P:response to unfolded protein"/>
    <property type="evidence" value="ECO:0007669"/>
    <property type="project" value="UniProtKB-KW"/>
</dbReference>
<organism evidence="8 9">
    <name type="scientific">Cyprinus carpio</name>
    <name type="common">Common carp</name>
    <dbReference type="NCBI Taxonomy" id="7962"/>
    <lineage>
        <taxon>Eukaryota</taxon>
        <taxon>Metazoa</taxon>
        <taxon>Chordata</taxon>
        <taxon>Craniata</taxon>
        <taxon>Vertebrata</taxon>
        <taxon>Euteleostomi</taxon>
        <taxon>Actinopterygii</taxon>
        <taxon>Neopterygii</taxon>
        <taxon>Teleostei</taxon>
        <taxon>Ostariophysi</taxon>
        <taxon>Cypriniformes</taxon>
        <taxon>Cyprinidae</taxon>
        <taxon>Cyprininae</taxon>
        <taxon>Cyprinus</taxon>
    </lineage>
</organism>
<evidence type="ECO:0000256" key="4">
    <source>
        <dbReference type="ARBA" id="ARBA00023180"/>
    </source>
</evidence>
<comment type="subcellular location">
    <subcellularLocation>
        <location evidence="1">Endoplasmic reticulum</location>
    </subcellularLocation>
</comment>
<dbReference type="Gene3D" id="1.50.10.10">
    <property type="match status" value="2"/>
</dbReference>
<dbReference type="Proteomes" id="UP000694427">
    <property type="component" value="Unplaced"/>
</dbReference>